<evidence type="ECO:0000313" key="1">
    <source>
        <dbReference type="EMBL" id="CRL20672.1"/>
    </source>
</evidence>
<protein>
    <submittedName>
        <fullName evidence="1">Str. FM013</fullName>
    </submittedName>
</protein>
<dbReference type="Proteomes" id="UP000053732">
    <property type="component" value="Unassembled WGS sequence"/>
</dbReference>
<dbReference type="AlphaFoldDB" id="A0A0G4P2X4"/>
<organism evidence="1 2">
    <name type="scientific">Penicillium camemberti (strain FM 013)</name>
    <dbReference type="NCBI Taxonomy" id="1429867"/>
    <lineage>
        <taxon>Eukaryota</taxon>
        <taxon>Fungi</taxon>
        <taxon>Dikarya</taxon>
        <taxon>Ascomycota</taxon>
        <taxon>Pezizomycotina</taxon>
        <taxon>Eurotiomycetes</taxon>
        <taxon>Eurotiomycetidae</taxon>
        <taxon>Eurotiales</taxon>
        <taxon>Aspergillaceae</taxon>
        <taxon>Penicillium</taxon>
    </lineage>
</organism>
<dbReference type="EMBL" id="HG793137">
    <property type="protein sequence ID" value="CRL20672.1"/>
    <property type="molecule type" value="Genomic_DNA"/>
</dbReference>
<dbReference type="STRING" id="1429867.A0A0G4P2X4"/>
<proteinExistence type="predicted"/>
<gene>
    <name evidence="1" type="ORF">PCAMFM013_S004g000613</name>
</gene>
<reference evidence="1 2" key="1">
    <citation type="journal article" date="2014" name="Nat. Commun.">
        <title>Multiple recent horizontal transfers of a large genomic region in cheese making fungi.</title>
        <authorList>
            <person name="Cheeseman K."/>
            <person name="Ropars J."/>
            <person name="Renault P."/>
            <person name="Dupont J."/>
            <person name="Gouzy J."/>
            <person name="Branca A."/>
            <person name="Abraham A.L."/>
            <person name="Ceppi M."/>
            <person name="Conseiller E."/>
            <person name="Debuchy R."/>
            <person name="Malagnac F."/>
            <person name="Goarin A."/>
            <person name="Silar P."/>
            <person name="Lacoste S."/>
            <person name="Sallet E."/>
            <person name="Bensimon A."/>
            <person name="Giraud T."/>
            <person name="Brygoo Y."/>
        </authorList>
    </citation>
    <scope>NUCLEOTIDE SEQUENCE [LARGE SCALE GENOMIC DNA]</scope>
    <source>
        <strain evidence="2">FM 013</strain>
    </source>
</reference>
<accession>A0A0G4P2X4</accession>
<name>A0A0G4P2X4_PENC3</name>
<evidence type="ECO:0000313" key="2">
    <source>
        <dbReference type="Proteomes" id="UP000053732"/>
    </source>
</evidence>
<sequence length="129" mass="14767">MLYANDLLCPVGPSWRVYLSLRKFPQWYLTPWLNEDCVRRGGCCGRACGCYSKLRSSSRSNGYGYCTKMCGCCLQARGFPLDKEQEKLYQPKIEVKRGLSGFAGYDRSMLSAYTLGFGVFRDRRIPMLK</sequence>
<keyword evidence="2" id="KW-1185">Reference proteome</keyword>